<keyword evidence="9" id="KW-0238">DNA-binding</keyword>
<keyword evidence="9" id="KW-0544">Nucleosome core</keyword>
<dbReference type="GO" id="GO:0030261">
    <property type="term" value="P:chromosome condensation"/>
    <property type="evidence" value="ECO:0007669"/>
    <property type="project" value="UniProtKB-KW"/>
</dbReference>
<accession>A0A2N9H7R8</accession>
<organism evidence="12">
    <name type="scientific">Fagus sylvatica</name>
    <name type="common">Beechnut</name>
    <dbReference type="NCBI Taxonomy" id="28930"/>
    <lineage>
        <taxon>Eukaryota</taxon>
        <taxon>Viridiplantae</taxon>
        <taxon>Streptophyta</taxon>
        <taxon>Embryophyta</taxon>
        <taxon>Tracheophyta</taxon>
        <taxon>Spermatophyta</taxon>
        <taxon>Magnoliopsida</taxon>
        <taxon>eudicotyledons</taxon>
        <taxon>Gunneridae</taxon>
        <taxon>Pentapetalae</taxon>
        <taxon>rosids</taxon>
        <taxon>fabids</taxon>
        <taxon>Fagales</taxon>
        <taxon>Fagaceae</taxon>
        <taxon>Fagus</taxon>
    </lineage>
</organism>
<sequence length="157" mass="18306">MARYRSRSRSYSPRRRSRTPPRGRKRYEEEPRDRYHDSKSYRDRRSPAPSGLLVRNLPLDARPEDLRAPFERFGQVKDVYLPKNYYSGNFDIWLRKAHIQEALRLVGAFNLADYHGALLRRCREISRLNLECSTVRAQASNVSIGSGGYEGQGEDDD</sequence>
<dbReference type="EMBL" id="OIVN01002979">
    <property type="protein sequence ID" value="SPD07908.1"/>
    <property type="molecule type" value="Genomic_DNA"/>
</dbReference>
<evidence type="ECO:0000256" key="6">
    <source>
        <dbReference type="ARBA" id="ARBA00022871"/>
    </source>
</evidence>
<protein>
    <recommendedName>
        <fullName evidence="11">RRM domain-containing protein</fullName>
    </recommendedName>
</protein>
<evidence type="ECO:0000259" key="11">
    <source>
        <dbReference type="Pfam" id="PF00076"/>
    </source>
</evidence>
<comment type="subcellular location">
    <subcellularLocation>
        <location evidence="2">Chromosome</location>
    </subcellularLocation>
</comment>
<reference evidence="12" key="1">
    <citation type="submission" date="2018-02" db="EMBL/GenBank/DDBJ databases">
        <authorList>
            <person name="Cohen D.B."/>
            <person name="Kent A.D."/>
        </authorList>
    </citation>
    <scope>NUCLEOTIDE SEQUENCE</scope>
</reference>
<dbReference type="GO" id="GO:0003723">
    <property type="term" value="F:RNA binding"/>
    <property type="evidence" value="ECO:0007669"/>
    <property type="project" value="InterPro"/>
</dbReference>
<gene>
    <name evidence="12" type="ORF">FSB_LOCUS35790</name>
</gene>
<keyword evidence="8" id="KW-0539">Nucleus</keyword>
<keyword evidence="4" id="KW-0158">Chromosome</keyword>
<evidence type="ECO:0000256" key="4">
    <source>
        <dbReference type="ARBA" id="ARBA00022454"/>
    </source>
</evidence>
<dbReference type="InterPro" id="IPR000221">
    <property type="entry name" value="Protamine_P1"/>
</dbReference>
<dbReference type="Gene3D" id="3.30.70.330">
    <property type="match status" value="1"/>
</dbReference>
<dbReference type="GO" id="GO:0007283">
    <property type="term" value="P:spermatogenesis"/>
    <property type="evidence" value="ECO:0007669"/>
    <property type="project" value="UniProtKB-KW"/>
</dbReference>
<dbReference type="AlphaFoldDB" id="A0A2N9H7R8"/>
<feature type="domain" description="RRM" evidence="11">
    <location>
        <begin position="52"/>
        <end position="87"/>
    </location>
</feature>
<dbReference type="PROSITE" id="PS00048">
    <property type="entry name" value="PROTAMINE_P1"/>
    <property type="match status" value="1"/>
</dbReference>
<dbReference type="InterPro" id="IPR012677">
    <property type="entry name" value="Nucleotide-bd_a/b_plait_sf"/>
</dbReference>
<dbReference type="GO" id="GO:0030154">
    <property type="term" value="P:cell differentiation"/>
    <property type="evidence" value="ECO:0007669"/>
    <property type="project" value="UniProtKB-KW"/>
</dbReference>
<proteinExistence type="inferred from homology"/>
<evidence type="ECO:0000256" key="1">
    <source>
        <dbReference type="ARBA" id="ARBA00003419"/>
    </source>
</evidence>
<evidence type="ECO:0000256" key="8">
    <source>
        <dbReference type="ARBA" id="ARBA00023242"/>
    </source>
</evidence>
<feature type="region of interest" description="Disordered" evidence="10">
    <location>
        <begin position="1"/>
        <end position="54"/>
    </location>
</feature>
<evidence type="ECO:0000256" key="9">
    <source>
        <dbReference type="ARBA" id="ARBA00023269"/>
    </source>
</evidence>
<dbReference type="Pfam" id="PF00076">
    <property type="entry name" value="RRM_1"/>
    <property type="match status" value="1"/>
</dbReference>
<feature type="compositionally biased region" description="Basic residues" evidence="10">
    <location>
        <begin position="1"/>
        <end position="25"/>
    </location>
</feature>
<evidence type="ECO:0000256" key="7">
    <source>
        <dbReference type="ARBA" id="ARBA00023067"/>
    </source>
</evidence>
<feature type="compositionally biased region" description="Basic and acidic residues" evidence="10">
    <location>
        <begin position="26"/>
        <end position="46"/>
    </location>
</feature>
<comment type="similarity">
    <text evidence="3">Belongs to the protamine P1 family.</text>
</comment>
<evidence type="ECO:0000256" key="3">
    <source>
        <dbReference type="ARBA" id="ARBA00008957"/>
    </source>
</evidence>
<keyword evidence="6" id="KW-0744">Spermatogenesis</keyword>
<evidence type="ECO:0000313" key="12">
    <source>
        <dbReference type="EMBL" id="SPD07908.1"/>
    </source>
</evidence>
<evidence type="ECO:0000256" key="2">
    <source>
        <dbReference type="ARBA" id="ARBA00004286"/>
    </source>
</evidence>
<comment type="function">
    <text evidence="1">Protamines substitute for histones in the chromatin of sperm during the haploid phase of spermatogenesis. They compact sperm DNA into a highly condensed, stable and inactive complex.</text>
</comment>
<dbReference type="GO" id="GO:0000786">
    <property type="term" value="C:nucleosome"/>
    <property type="evidence" value="ECO:0007669"/>
    <property type="project" value="UniProtKB-KW"/>
</dbReference>
<dbReference type="SUPFAM" id="SSF54928">
    <property type="entry name" value="RNA-binding domain, RBD"/>
    <property type="match status" value="1"/>
</dbReference>
<dbReference type="GO" id="GO:0005634">
    <property type="term" value="C:nucleus"/>
    <property type="evidence" value="ECO:0007669"/>
    <property type="project" value="InterPro"/>
</dbReference>
<keyword evidence="7" id="KW-0226">DNA condensation</keyword>
<dbReference type="InterPro" id="IPR000504">
    <property type="entry name" value="RRM_dom"/>
</dbReference>
<name>A0A2N9H7R8_FAGSY</name>
<evidence type="ECO:0000256" key="5">
    <source>
        <dbReference type="ARBA" id="ARBA00022782"/>
    </source>
</evidence>
<dbReference type="InterPro" id="IPR035979">
    <property type="entry name" value="RBD_domain_sf"/>
</dbReference>
<dbReference type="GO" id="GO:0003677">
    <property type="term" value="F:DNA binding"/>
    <property type="evidence" value="ECO:0007669"/>
    <property type="project" value="InterPro"/>
</dbReference>
<evidence type="ECO:0000256" key="10">
    <source>
        <dbReference type="SAM" id="MobiDB-lite"/>
    </source>
</evidence>
<keyword evidence="5" id="KW-0221">Differentiation</keyword>